<proteinExistence type="predicted"/>
<dbReference type="VEuPathDB" id="FungiDB:VP01_2830g1"/>
<name>A0A0L6V278_9BASI</name>
<sequence length="794" mass="90931">MDINELITTTSGRAFGDIKINVSTVSTDAPDFWGDKEIHATSLGYYPKHQRVLLNKCTLSLKDILGHVGVSTLGLSVSFLMTPFGKNVYALYQSIKWREALPKNLRGKMAQMGGKHYYIFEPTTSKRSVWDNVLGQYTSILIPFKAQTNSIVMDFHYAYLVIYQKTLPSSLPTTPKSKRCRNQLIGMWLLVQRSLTLQTPGEARLKGELFSICSSACMQMIHLEINPNNGISTTNSTSPLQDFHQHTQINITILTLSPPQTLALHWSLLNDVALCFLADSPMHAEITSTPNPGVSNNPCRVFHLGVMKREHKATSTYVQNSFGLAQIQLRNWEHWEQTKHNVKEMWNIYIKNGQTSYNEEEMIYGLKDQTNLKVIELYNNPQQKSRILAMKTIRPHRLYNPFLHLKGFDGFQDTPVELLHVYLLVFMQHAPAKLPSKLHMLSYVKLLAQSLMVGVTTEASWEFLHVNCRQLSNFMINHWGSFLGKDYCVVVQAAPFVLFPYMNENQCKLWFNLCYLGVLLFQTHIDDMQVYLEDLTLQIHLFLTEVIRIRFSPPSLRDISVRFSNYQNMSLLSGSTLYDTKTQENFQESQAVTQLFSNDPIFQKSMGYNYQLINPVTRGPSLPSNEGPIFDGAQTPVDLQRMFPGVQIHQVKSIHLNCKEKISQGSFVMIPLRRIITKTYPKFNLKDIMACLDVQHDCHNGKCKTIETMIPPQGSHIEGHIRLRKIAHTDDENYILNVCSHHAARYHQMVSNLTFTPPNQYQIHEIVESSVQKWAAKEKKKAQQKRMGKERVGP</sequence>
<dbReference type="PANTHER" id="PTHR31912:SF34">
    <property type="entry name" value="NOTOCHORD-RELATED PROTEIN"/>
    <property type="match status" value="1"/>
</dbReference>
<evidence type="ECO:0000313" key="2">
    <source>
        <dbReference type="Proteomes" id="UP000037035"/>
    </source>
</evidence>
<dbReference type="AlphaFoldDB" id="A0A0L6V278"/>
<protein>
    <submittedName>
        <fullName evidence="1">Uncharacterized protein</fullName>
    </submittedName>
</protein>
<gene>
    <name evidence="1" type="ORF">VP01_2830g1</name>
</gene>
<accession>A0A0L6V278</accession>
<dbReference type="Proteomes" id="UP000037035">
    <property type="component" value="Unassembled WGS sequence"/>
</dbReference>
<comment type="caution">
    <text evidence="1">The sequence shown here is derived from an EMBL/GenBank/DDBJ whole genome shotgun (WGS) entry which is preliminary data.</text>
</comment>
<dbReference type="PANTHER" id="PTHR31912">
    <property type="entry name" value="IP13529P"/>
    <property type="match status" value="1"/>
</dbReference>
<organism evidence="1 2">
    <name type="scientific">Puccinia sorghi</name>
    <dbReference type="NCBI Taxonomy" id="27349"/>
    <lineage>
        <taxon>Eukaryota</taxon>
        <taxon>Fungi</taxon>
        <taxon>Dikarya</taxon>
        <taxon>Basidiomycota</taxon>
        <taxon>Pucciniomycotina</taxon>
        <taxon>Pucciniomycetes</taxon>
        <taxon>Pucciniales</taxon>
        <taxon>Pucciniaceae</taxon>
        <taxon>Puccinia</taxon>
    </lineage>
</organism>
<keyword evidence="2" id="KW-1185">Reference proteome</keyword>
<evidence type="ECO:0000313" key="1">
    <source>
        <dbReference type="EMBL" id="KNZ54856.1"/>
    </source>
</evidence>
<dbReference type="EMBL" id="LAVV01007758">
    <property type="protein sequence ID" value="KNZ54856.1"/>
    <property type="molecule type" value="Genomic_DNA"/>
</dbReference>
<reference evidence="1 2" key="1">
    <citation type="submission" date="2015-08" db="EMBL/GenBank/DDBJ databases">
        <title>Next Generation Sequencing and Analysis of the Genome of Puccinia sorghi L Schw, the Causal Agent of Maize Common Rust.</title>
        <authorList>
            <person name="Rochi L."/>
            <person name="Burguener G."/>
            <person name="Darino M."/>
            <person name="Turjanski A."/>
            <person name="Kreff E."/>
            <person name="Dieguez M.J."/>
            <person name="Sacco F."/>
        </authorList>
    </citation>
    <scope>NUCLEOTIDE SEQUENCE [LARGE SCALE GENOMIC DNA]</scope>
    <source>
        <strain evidence="1 2">RO10H11247</strain>
    </source>
</reference>